<dbReference type="InterPro" id="IPR035901">
    <property type="entry name" value="GIY-YIG_endonuc_sf"/>
</dbReference>
<keyword evidence="4" id="KW-1185">Reference proteome</keyword>
<keyword evidence="3" id="KW-0255">Endonuclease</keyword>
<dbReference type="InterPro" id="IPR050190">
    <property type="entry name" value="UPF0213_domain"/>
</dbReference>
<protein>
    <submittedName>
        <fullName evidence="3">Predicted endonuclease, GIY-YIG superfamily</fullName>
    </submittedName>
</protein>
<proteinExistence type="inferred from homology"/>
<dbReference type="InterPro" id="IPR000305">
    <property type="entry name" value="GIY-YIG_endonuc"/>
</dbReference>
<dbReference type="EMBL" id="CYHE01000001">
    <property type="protein sequence ID" value="CUA91956.1"/>
    <property type="molecule type" value="Genomic_DNA"/>
</dbReference>
<dbReference type="SUPFAM" id="SSF82771">
    <property type="entry name" value="GIY-YIG endonuclease"/>
    <property type="match status" value="1"/>
</dbReference>
<dbReference type="Pfam" id="PF01541">
    <property type="entry name" value="GIY-YIG"/>
    <property type="match status" value="1"/>
</dbReference>
<gene>
    <name evidence="3" type="ORF">Ga0061067_101194</name>
</gene>
<sequence>MPFHVYTTVSGMNGTLYTRVTNDLARRIHEHRTCIGSAFCKKHSAVLLVYYETFEDPETAISADKRIKLWQRSWKIQLIERFNPGWKDLYLTLNK</sequence>
<dbReference type="OrthoDB" id="287318at2"/>
<evidence type="ECO:0000259" key="2">
    <source>
        <dbReference type="PROSITE" id="PS50164"/>
    </source>
</evidence>
<dbReference type="RefSeq" id="WP_055453963.1">
    <property type="nucleotide sequence ID" value="NZ_CYHE01000001.1"/>
</dbReference>
<dbReference type="GO" id="GO:0004519">
    <property type="term" value="F:endonuclease activity"/>
    <property type="evidence" value="ECO:0007669"/>
    <property type="project" value="UniProtKB-KW"/>
</dbReference>
<dbReference type="CDD" id="cd10448">
    <property type="entry name" value="GIY-YIG_unchar_3"/>
    <property type="match status" value="1"/>
</dbReference>
<dbReference type="AlphaFoldDB" id="A0A0K6HM94"/>
<keyword evidence="3" id="KW-0378">Hydrolase</keyword>
<feature type="domain" description="GIY-YIG" evidence="2">
    <location>
        <begin position="1"/>
        <end position="77"/>
    </location>
</feature>
<evidence type="ECO:0000313" key="3">
    <source>
        <dbReference type="EMBL" id="CUA91956.1"/>
    </source>
</evidence>
<dbReference type="PROSITE" id="PS50164">
    <property type="entry name" value="GIY_YIG"/>
    <property type="match status" value="1"/>
</dbReference>
<dbReference type="Gene3D" id="3.40.1440.10">
    <property type="entry name" value="GIY-YIG endonuclease"/>
    <property type="match status" value="1"/>
</dbReference>
<evidence type="ECO:0000256" key="1">
    <source>
        <dbReference type="ARBA" id="ARBA00007435"/>
    </source>
</evidence>
<dbReference type="Proteomes" id="UP000183900">
    <property type="component" value="Unassembled WGS sequence"/>
</dbReference>
<organism evidence="3 4">
    <name type="scientific">Pannonibacter indicus</name>
    <dbReference type="NCBI Taxonomy" id="466044"/>
    <lineage>
        <taxon>Bacteria</taxon>
        <taxon>Pseudomonadati</taxon>
        <taxon>Pseudomonadota</taxon>
        <taxon>Alphaproteobacteria</taxon>
        <taxon>Hyphomicrobiales</taxon>
        <taxon>Stappiaceae</taxon>
        <taxon>Pannonibacter</taxon>
    </lineage>
</organism>
<dbReference type="PANTHER" id="PTHR34477:SF5">
    <property type="entry name" value="BSL5627 PROTEIN"/>
    <property type="match status" value="1"/>
</dbReference>
<name>A0A0K6HM94_9HYPH</name>
<dbReference type="PANTHER" id="PTHR34477">
    <property type="entry name" value="UPF0213 PROTEIN YHBQ"/>
    <property type="match status" value="1"/>
</dbReference>
<keyword evidence="3" id="KW-0540">Nuclease</keyword>
<accession>A0A0K6HM94</accession>
<reference evidence="4" key="1">
    <citation type="submission" date="2015-08" db="EMBL/GenBank/DDBJ databases">
        <authorList>
            <person name="Varghese N."/>
        </authorList>
    </citation>
    <scope>NUCLEOTIDE SEQUENCE [LARGE SCALE GENOMIC DNA]</scope>
    <source>
        <strain evidence="4">DSM 23407</strain>
    </source>
</reference>
<comment type="similarity">
    <text evidence="1">Belongs to the UPF0213 family.</text>
</comment>
<evidence type="ECO:0000313" key="4">
    <source>
        <dbReference type="Proteomes" id="UP000183900"/>
    </source>
</evidence>